<dbReference type="PhylomeDB" id="A7RHR9"/>
<keyword evidence="4 5" id="KW-0472">Membrane</keyword>
<dbReference type="PANTHER" id="PTHR22911:SF6">
    <property type="entry name" value="SOLUTE CARRIER FAMILY 35 MEMBER G1"/>
    <property type="match status" value="1"/>
</dbReference>
<keyword evidence="8" id="KW-1185">Reference proteome</keyword>
<dbReference type="PANTHER" id="PTHR22911">
    <property type="entry name" value="ACYL-MALONYL CONDENSING ENZYME-RELATED"/>
    <property type="match status" value="1"/>
</dbReference>
<evidence type="ECO:0000313" key="8">
    <source>
        <dbReference type="Proteomes" id="UP000001593"/>
    </source>
</evidence>
<dbReference type="InterPro" id="IPR037185">
    <property type="entry name" value="EmrE-like"/>
</dbReference>
<dbReference type="GO" id="GO:0016020">
    <property type="term" value="C:membrane"/>
    <property type="evidence" value="ECO:0000318"/>
    <property type="project" value="GO_Central"/>
</dbReference>
<dbReference type="EMBL" id="DS469511">
    <property type="protein sequence ID" value="EDO48901.1"/>
    <property type="molecule type" value="Genomic_DNA"/>
</dbReference>
<dbReference type="Proteomes" id="UP000001593">
    <property type="component" value="Unassembled WGS sequence"/>
</dbReference>
<proteinExistence type="predicted"/>
<dbReference type="AlphaFoldDB" id="A7RHR9"/>
<feature type="transmembrane region" description="Helical" evidence="5">
    <location>
        <begin position="116"/>
        <end position="133"/>
    </location>
</feature>
<dbReference type="OMA" id="ITVTHIG"/>
<comment type="subcellular location">
    <subcellularLocation>
        <location evidence="1">Membrane</location>
        <topology evidence="1">Multi-pass membrane protein</topology>
    </subcellularLocation>
</comment>
<feature type="transmembrane region" description="Helical" evidence="5">
    <location>
        <begin position="200"/>
        <end position="223"/>
    </location>
</feature>
<sequence>MEGPRPSQDDHLVLPKKKFHVSFIGLAFAILASFSGSVMALFVKLTISMPSYEVVWFRSVVVGVFLLPYVIYHRITLFSNPKWSYKFLLARSALGAAGVLLKYYSFKNLSVSDATVLSFTTPIFAALFGYILLKESLHWMDGLAAMFSLGGVILTARPSFIFGSTTGQDIGEVWMPVCASLAGAIVAALAFIFVRKLGKFEVIVIVLYLNAAMFTTSTIGGLMDGKWSLPMCETNENWYLLLLGIAAIFLQVFMTKALALEKAVIVTLVRTSDILFAFIWQMSFFSVKPSWYSIGGGILVFMCNVIIFSKKYRQSSFASSNKSVKTK</sequence>
<feature type="transmembrane region" description="Helical" evidence="5">
    <location>
        <begin position="238"/>
        <end position="258"/>
    </location>
</feature>
<dbReference type="SUPFAM" id="SSF103481">
    <property type="entry name" value="Multidrug resistance efflux transporter EmrE"/>
    <property type="match status" value="1"/>
</dbReference>
<accession>A7RHR9</accession>
<feature type="domain" description="EamA" evidence="6">
    <location>
        <begin position="24"/>
        <end position="155"/>
    </location>
</feature>
<feature type="transmembrane region" description="Helical" evidence="5">
    <location>
        <begin position="21"/>
        <end position="43"/>
    </location>
</feature>
<gene>
    <name evidence="7" type="ORF">NEMVEDRAFT_v1g197300</name>
</gene>
<dbReference type="Pfam" id="PF00892">
    <property type="entry name" value="EamA"/>
    <property type="match status" value="1"/>
</dbReference>
<protein>
    <recommendedName>
        <fullName evidence="6">EamA domain-containing protein</fullName>
    </recommendedName>
</protein>
<feature type="transmembrane region" description="Helical" evidence="5">
    <location>
        <begin position="265"/>
        <end position="285"/>
    </location>
</feature>
<dbReference type="OrthoDB" id="5968806at2759"/>
<dbReference type="InterPro" id="IPR000620">
    <property type="entry name" value="EamA_dom"/>
</dbReference>
<feature type="transmembrane region" description="Helical" evidence="5">
    <location>
        <begin position="291"/>
        <end position="309"/>
    </location>
</feature>
<organism evidence="7 8">
    <name type="scientific">Nematostella vectensis</name>
    <name type="common">Starlet sea anemone</name>
    <dbReference type="NCBI Taxonomy" id="45351"/>
    <lineage>
        <taxon>Eukaryota</taxon>
        <taxon>Metazoa</taxon>
        <taxon>Cnidaria</taxon>
        <taxon>Anthozoa</taxon>
        <taxon>Hexacorallia</taxon>
        <taxon>Actiniaria</taxon>
        <taxon>Edwardsiidae</taxon>
        <taxon>Nematostella</taxon>
    </lineage>
</organism>
<dbReference type="eggNOG" id="KOG4510">
    <property type="taxonomic scope" value="Eukaryota"/>
</dbReference>
<keyword evidence="2 5" id="KW-0812">Transmembrane</keyword>
<dbReference type="HOGENOM" id="CLU_032828_1_2_1"/>
<feature type="transmembrane region" description="Helical" evidence="5">
    <location>
        <begin position="142"/>
        <end position="161"/>
    </location>
</feature>
<evidence type="ECO:0000256" key="3">
    <source>
        <dbReference type="ARBA" id="ARBA00022989"/>
    </source>
</evidence>
<feature type="transmembrane region" description="Helical" evidence="5">
    <location>
        <begin position="173"/>
        <end position="193"/>
    </location>
</feature>
<feature type="transmembrane region" description="Helical" evidence="5">
    <location>
        <begin position="55"/>
        <end position="72"/>
    </location>
</feature>
<evidence type="ECO:0000313" key="7">
    <source>
        <dbReference type="EMBL" id="EDO48901.1"/>
    </source>
</evidence>
<evidence type="ECO:0000256" key="4">
    <source>
        <dbReference type="ARBA" id="ARBA00023136"/>
    </source>
</evidence>
<dbReference type="KEGG" id="nve:5521282"/>
<evidence type="ECO:0000256" key="1">
    <source>
        <dbReference type="ARBA" id="ARBA00004141"/>
    </source>
</evidence>
<dbReference type="InParanoid" id="A7RHR9"/>
<evidence type="ECO:0000256" key="5">
    <source>
        <dbReference type="SAM" id="Phobius"/>
    </source>
</evidence>
<keyword evidence="3 5" id="KW-1133">Transmembrane helix</keyword>
<evidence type="ECO:0000256" key="2">
    <source>
        <dbReference type="ARBA" id="ARBA00022692"/>
    </source>
</evidence>
<reference evidence="7 8" key="1">
    <citation type="journal article" date="2007" name="Science">
        <title>Sea anemone genome reveals ancestral eumetazoan gene repertoire and genomic organization.</title>
        <authorList>
            <person name="Putnam N.H."/>
            <person name="Srivastava M."/>
            <person name="Hellsten U."/>
            <person name="Dirks B."/>
            <person name="Chapman J."/>
            <person name="Salamov A."/>
            <person name="Terry A."/>
            <person name="Shapiro H."/>
            <person name="Lindquist E."/>
            <person name="Kapitonov V.V."/>
            <person name="Jurka J."/>
            <person name="Genikhovich G."/>
            <person name="Grigoriev I.V."/>
            <person name="Lucas S.M."/>
            <person name="Steele R.E."/>
            <person name="Finnerty J.R."/>
            <person name="Technau U."/>
            <person name="Martindale M.Q."/>
            <person name="Rokhsar D.S."/>
        </authorList>
    </citation>
    <scope>NUCLEOTIDE SEQUENCE [LARGE SCALE GENOMIC DNA]</scope>
    <source>
        <strain evidence="8">CH2 X CH6</strain>
    </source>
</reference>
<name>A7RHR9_NEMVE</name>
<evidence type="ECO:0000259" key="6">
    <source>
        <dbReference type="Pfam" id="PF00892"/>
    </source>
</evidence>